<keyword evidence="2" id="KW-1185">Reference proteome</keyword>
<dbReference type="EMBL" id="CP003555">
    <property type="protein sequence ID" value="AFK63857.1"/>
    <property type="molecule type" value="Genomic_DNA"/>
</dbReference>
<dbReference type="OrthoDB" id="5288149at2"/>
<dbReference type="STRING" id="1036672.TKWG_20605"/>
<organism evidence="1 2">
    <name type="scientific">Advenella kashmirensis (strain DSM 17095 / LMG 22695 / WT001)</name>
    <name type="common">Tetrathiobacter kashmirensis</name>
    <dbReference type="NCBI Taxonomy" id="1036672"/>
    <lineage>
        <taxon>Bacteria</taxon>
        <taxon>Pseudomonadati</taxon>
        <taxon>Pseudomonadota</taxon>
        <taxon>Betaproteobacteria</taxon>
        <taxon>Burkholderiales</taxon>
        <taxon>Alcaligenaceae</taxon>
    </lineage>
</organism>
<dbReference type="HOGENOM" id="CLU_586133_0_0_4"/>
<reference evidence="2" key="2">
    <citation type="journal article" date="2013" name="PLoS ONE">
        <title>Genome implosion elicits host-confinement in Alcaligenaceae: evidence from the comparative genomics of Tetrathiobacter kashmirensis, a pathogen in the making.</title>
        <authorList>
            <person name="Ghosh W."/>
            <person name="Alam M."/>
            <person name="Roy C."/>
            <person name="Pyne P."/>
            <person name="George A."/>
            <person name="Chakraborty R."/>
            <person name="Majumder S."/>
            <person name="Agarwal A."/>
            <person name="Chakraborty S."/>
            <person name="Majumdar S."/>
            <person name="Gupta S.K."/>
        </authorList>
    </citation>
    <scope>NUCLEOTIDE SEQUENCE [LARGE SCALE GENOMIC DNA]</scope>
    <source>
        <strain evidence="2">WT001</strain>
    </source>
</reference>
<protein>
    <submittedName>
        <fullName evidence="1">Uncharacterized protein</fullName>
    </submittedName>
</protein>
<proteinExistence type="predicted"/>
<dbReference type="RefSeq" id="WP_014751948.1">
    <property type="nucleotide sequence ID" value="NC_017964.1"/>
</dbReference>
<name>I3UFR9_ADVKW</name>
<dbReference type="KEGG" id="aka:TKWG_20605"/>
<dbReference type="Proteomes" id="UP000005267">
    <property type="component" value="Chromosome"/>
</dbReference>
<dbReference type="AlphaFoldDB" id="I3UFR9"/>
<evidence type="ECO:0000313" key="1">
    <source>
        <dbReference type="EMBL" id="AFK63857.1"/>
    </source>
</evidence>
<evidence type="ECO:0000313" key="2">
    <source>
        <dbReference type="Proteomes" id="UP000005267"/>
    </source>
</evidence>
<reference evidence="1 2" key="1">
    <citation type="journal article" date="2011" name="J. Bacteriol.">
        <title>Whole-genome shotgun sequencing of the sulfur-oxidizing chemoautotroph Tetrathiobacter kashmirensis.</title>
        <authorList>
            <person name="Ghosh W."/>
            <person name="George A."/>
            <person name="Agarwal A."/>
            <person name="Raj P."/>
            <person name="Alam M."/>
            <person name="Pyne P."/>
            <person name="Das Gupta S.K."/>
        </authorList>
    </citation>
    <scope>NUCLEOTIDE SEQUENCE [LARGE SCALE GENOMIC DNA]</scope>
    <source>
        <strain evidence="1 2">WT001</strain>
    </source>
</reference>
<accession>I3UFR9</accession>
<gene>
    <name evidence="1" type="ordered locus">TKWG_20605</name>
</gene>
<sequence length="466" mass="50036">MHLAGIFDKQPEQQQADRTIKPNLDKLQISDTDVDLTLGNNRITAYGGFGQDASQLYLDVNAPALANFWPSLPGSALVNAVVDGRVTNHRAQVYGMYAQAPSRALGKAPVVFGLNIQGAWDKVEGGQEGWVGVLEDLQLRHTELRLQQQSPLSLSFLPADGRHPMQWATTASRFVLDLPENRSAQILPGESGGNGSQWQTKGQIKDLVINPQYLMNLQKAFTAEDPAAALAATQAADKALAAATAGSKKAEGNSDKRAAANAVADKDITLDADWDLAFNQMLTGSAHIMRTDGTGVLPFRTPVPLDFDTIAFDIEPQQTPQVQDGYVVTASATGEKSHLNADVKLDMATPLLLRDAKADLALRDGATLTLEALVSPKGGQDESDRIHMRVNSKALPVSKLMADSIPRTLLSTDLTADVDMFSPTAIKSATIKGRFDKGSIWNDKPLVGSVDLAVRDLAWAARAARV</sequence>